<sequence>MAWRVLPMFWGFCLLSFSYGEENESHTELQRAKQVPVSSTGPGPMHQDVASVLGLEQEYQNPDIMLMSYRLRLRRHAEKKKKKHSAGAFSPLSAPKDGKKTQNSRNKRHERPKNKKMKLVKQLLKHNKPHHEHTSPTEILKVPQRKQVKKPQPGVFSVLSYSAQNNERSHGQKEDLDD</sequence>
<feature type="compositionally biased region" description="Basic residues" evidence="1">
    <location>
        <begin position="105"/>
        <end position="131"/>
    </location>
</feature>
<feature type="chain" id="PRO_5038759087" evidence="2">
    <location>
        <begin position="21"/>
        <end position="178"/>
    </location>
</feature>
<dbReference type="AlphaFoldDB" id="A0A9D3NZ64"/>
<accession>A0A9D3NZ64</accession>
<reference evidence="3 4" key="1">
    <citation type="submission" date="2021-06" db="EMBL/GenBank/DDBJ databases">
        <title>Chromosome-level genome assembly of the red-tail catfish (Hemibagrus wyckioides).</title>
        <authorList>
            <person name="Shao F."/>
        </authorList>
    </citation>
    <scope>NUCLEOTIDE SEQUENCE [LARGE SCALE GENOMIC DNA]</scope>
    <source>
        <strain evidence="3">EC202008001</strain>
        <tissue evidence="3">Blood</tissue>
    </source>
</reference>
<comment type="caution">
    <text evidence="3">The sequence shown here is derived from an EMBL/GenBank/DDBJ whole genome shotgun (WGS) entry which is preliminary data.</text>
</comment>
<dbReference type="Proteomes" id="UP000824219">
    <property type="component" value="Linkage Group LG07"/>
</dbReference>
<dbReference type="OrthoDB" id="10435919at2759"/>
<keyword evidence="2" id="KW-0732">Signal</keyword>
<evidence type="ECO:0000313" key="3">
    <source>
        <dbReference type="EMBL" id="KAG7329968.1"/>
    </source>
</evidence>
<evidence type="ECO:0000313" key="4">
    <source>
        <dbReference type="Proteomes" id="UP000824219"/>
    </source>
</evidence>
<name>A0A9D3NZ64_9TELE</name>
<gene>
    <name evidence="3" type="ORF">KOW79_006190</name>
</gene>
<evidence type="ECO:0000256" key="1">
    <source>
        <dbReference type="SAM" id="MobiDB-lite"/>
    </source>
</evidence>
<protein>
    <submittedName>
        <fullName evidence="3">Uncharacterized protein</fullName>
    </submittedName>
</protein>
<evidence type="ECO:0000256" key="2">
    <source>
        <dbReference type="SAM" id="SignalP"/>
    </source>
</evidence>
<feature type="region of interest" description="Disordered" evidence="1">
    <location>
        <begin position="76"/>
        <end position="178"/>
    </location>
</feature>
<organism evidence="3 4">
    <name type="scientific">Hemibagrus wyckioides</name>
    <dbReference type="NCBI Taxonomy" id="337641"/>
    <lineage>
        <taxon>Eukaryota</taxon>
        <taxon>Metazoa</taxon>
        <taxon>Chordata</taxon>
        <taxon>Craniata</taxon>
        <taxon>Vertebrata</taxon>
        <taxon>Euteleostomi</taxon>
        <taxon>Actinopterygii</taxon>
        <taxon>Neopterygii</taxon>
        <taxon>Teleostei</taxon>
        <taxon>Ostariophysi</taxon>
        <taxon>Siluriformes</taxon>
        <taxon>Bagridae</taxon>
        <taxon>Hemibagrus</taxon>
    </lineage>
</organism>
<feature type="compositionally biased region" description="Basic and acidic residues" evidence="1">
    <location>
        <begin position="167"/>
        <end position="178"/>
    </location>
</feature>
<proteinExistence type="predicted"/>
<keyword evidence="4" id="KW-1185">Reference proteome</keyword>
<feature type="signal peptide" evidence="2">
    <location>
        <begin position="1"/>
        <end position="20"/>
    </location>
</feature>
<feature type="compositionally biased region" description="Basic residues" evidence="1">
    <location>
        <begin position="76"/>
        <end position="85"/>
    </location>
</feature>
<dbReference type="EMBL" id="JAHKSW010000007">
    <property type="protein sequence ID" value="KAG7329968.1"/>
    <property type="molecule type" value="Genomic_DNA"/>
</dbReference>